<dbReference type="Proteomes" id="UP000554965">
    <property type="component" value="Unassembled WGS sequence"/>
</dbReference>
<evidence type="ECO:0008006" key="4">
    <source>
        <dbReference type="Google" id="ProtNLM"/>
    </source>
</evidence>
<evidence type="ECO:0000313" key="2">
    <source>
        <dbReference type="EMBL" id="SOJ57412.1"/>
    </source>
</evidence>
<evidence type="ECO:0000256" key="1">
    <source>
        <dbReference type="SAM" id="MobiDB-lite"/>
    </source>
</evidence>
<accession>A0A7Z7NC01</accession>
<name>A0A7Z7NC01_9MYCO</name>
<protein>
    <recommendedName>
        <fullName evidence="4">Transmembrane protein</fullName>
    </recommendedName>
</protein>
<organism evidence="2 3">
    <name type="scientific">Mycobacterium simulans</name>
    <dbReference type="NCBI Taxonomy" id="627089"/>
    <lineage>
        <taxon>Bacteria</taxon>
        <taxon>Bacillati</taxon>
        <taxon>Actinomycetota</taxon>
        <taxon>Actinomycetes</taxon>
        <taxon>Mycobacteriales</taxon>
        <taxon>Mycobacteriaceae</taxon>
        <taxon>Mycobacterium</taxon>
    </lineage>
</organism>
<dbReference type="EMBL" id="OCTY01000002">
    <property type="protein sequence ID" value="SOJ57412.1"/>
    <property type="molecule type" value="Genomic_DNA"/>
</dbReference>
<evidence type="ECO:0000313" key="3">
    <source>
        <dbReference type="Proteomes" id="UP000554965"/>
    </source>
</evidence>
<keyword evidence="3" id="KW-1185">Reference proteome</keyword>
<gene>
    <name evidence="2" type="ORF">MSIMFB_04891</name>
</gene>
<feature type="region of interest" description="Disordered" evidence="1">
    <location>
        <begin position="275"/>
        <end position="371"/>
    </location>
</feature>
<proteinExistence type="predicted"/>
<feature type="compositionally biased region" description="Basic and acidic residues" evidence="1">
    <location>
        <begin position="326"/>
        <end position="351"/>
    </location>
</feature>
<dbReference type="AlphaFoldDB" id="A0A7Z7NC01"/>
<sequence length="371" mass="39786">MSGVMALPGLSALLAWPTEHLTEAAGHWEAIGERCYGVANQVWRDALSVDWQGSTADALRSATHADMLTTSAVADQLHEAAKVARSGASDLYAARSRVRYAVEDARTAGFFVGSDLSVMDRSTGGSATQRAARAAQAQVFAGDIRQRAAQLIELDAQIAGKVAAAAAGIRDTFPQDPTPGEPPKDNPVQAVDNHTFKEDPPLPFPVAPRDMTEAQARAAWDAVCADIAQFNTRCGRTFLLPNEQASYDACIADRGPLLERQAAIRARLGELGVPVEAELPPAPDPAGEPPGEGLPPAGVTPPVEGNLTVGPPSRPSQQARGGESLWDEHGGEWRFDPRNDRWHHPHWDYNPHDTPNSQWQNVPIGDLPTHK</sequence>
<feature type="region of interest" description="Disordered" evidence="1">
    <location>
        <begin position="171"/>
        <end position="199"/>
    </location>
</feature>
<comment type="caution">
    <text evidence="2">The sequence shown here is derived from an EMBL/GenBank/DDBJ whole genome shotgun (WGS) entry which is preliminary data.</text>
</comment>
<reference evidence="2 3" key="1">
    <citation type="submission" date="2017-10" db="EMBL/GenBank/DDBJ databases">
        <authorList>
            <consortium name="Urmite Genomes"/>
        </authorList>
    </citation>
    <scope>NUCLEOTIDE SEQUENCE [LARGE SCALE GENOMIC DNA]</scope>
    <source>
        <strain evidence="2 3">FB-527</strain>
    </source>
</reference>